<gene>
    <name evidence="8" type="ORF">KP509_23G006500</name>
</gene>
<dbReference type="PANTHER" id="PTHR12945">
    <property type="entry name" value="TRANSLATION INITIATION FACTOR EIF3-RELATED"/>
    <property type="match status" value="1"/>
</dbReference>
<proteinExistence type="inferred from homology"/>
<evidence type="ECO:0000256" key="1">
    <source>
        <dbReference type="ARBA" id="ARBA00004123"/>
    </source>
</evidence>
<dbReference type="PANTHER" id="PTHR12945:SF0">
    <property type="entry name" value="TRNA (ADENINE(58)-N(1))-METHYLTRANSFERASE NON-CATALYTIC SUBUNIT TRM6"/>
    <property type="match status" value="1"/>
</dbReference>
<feature type="compositionally biased region" description="Basic and acidic residues" evidence="7">
    <location>
        <begin position="356"/>
        <end position="389"/>
    </location>
</feature>
<evidence type="ECO:0000256" key="3">
    <source>
        <dbReference type="ARBA" id="ARBA00021704"/>
    </source>
</evidence>
<reference evidence="8 9" key="1">
    <citation type="submission" date="2021-08" db="EMBL/GenBank/DDBJ databases">
        <title>WGS assembly of Ceratopteris richardii.</title>
        <authorList>
            <person name="Marchant D.B."/>
            <person name="Chen G."/>
            <person name="Jenkins J."/>
            <person name="Shu S."/>
            <person name="Leebens-Mack J."/>
            <person name="Grimwood J."/>
            <person name="Schmutz J."/>
            <person name="Soltis P."/>
            <person name="Soltis D."/>
            <person name="Chen Z.-H."/>
        </authorList>
    </citation>
    <scope>NUCLEOTIDE SEQUENCE [LARGE SCALE GENOMIC DNA]</scope>
    <source>
        <strain evidence="8">Whitten #5841</strain>
        <tissue evidence="8">Leaf</tissue>
    </source>
</reference>
<feature type="region of interest" description="Disordered" evidence="7">
    <location>
        <begin position="351"/>
        <end position="389"/>
    </location>
</feature>
<sequence>MEEQQLQHEEIARLGSSVLIDFNNGDRFVFARVLPSASLKVGNSMWSLAPLIDAPYGSAFELQRGSLVRIPPPLPQEPMEAQTCQQDACPNSEQCSAPHTRDNRNLIDNNTAQKLSAQDIERMREDCASGKEIVDALIANSTTFQGKTAYSQEKYKKKKQKKYAPFIVIRRPSARRICEAYGVKCPPKIGYLRMDTIALMLSLANVGAHAEVLVMDLVSGILTAAVAERIGGFGSVCTVYCTDKPSPLDIVGLLNLTPSMAGRVFRVSVWELTSLLERHGYVRENHELVHLKKESEGDTAVSGDGNGNLNVEIEAINFDRANKPLNDNHTDTHLQSDLDACTSFIQASAENSESCESTHRNDEKEREAQESMVARSKESNSVHYGRKPDPEDLSRWAKHGFTGLLVSASDYQPWSVIEKLLPFLSPSAAFAIHHRYLQPLAECMHELQRNRMAVALEIVEPWLREYQVLPSRTHPCMQMNATGGYILTGIKISSP</sequence>
<evidence type="ECO:0000256" key="5">
    <source>
        <dbReference type="ARBA" id="ARBA00023242"/>
    </source>
</evidence>
<dbReference type="AlphaFoldDB" id="A0A8T2RWL9"/>
<name>A0A8T2RWL9_CERRI</name>
<dbReference type="Pfam" id="PF04189">
    <property type="entry name" value="Gcd10p"/>
    <property type="match status" value="1"/>
</dbReference>
<comment type="similarity">
    <text evidence="2">Belongs to the TRM6/GCD10 family.</text>
</comment>
<protein>
    <recommendedName>
        <fullName evidence="3">tRNA (adenine(58)-N(1))-methyltransferase non-catalytic subunit TRM6</fullName>
    </recommendedName>
    <alternativeName>
        <fullName evidence="6">tRNA(m1A58)-methyltransferase subunit TRM6</fullName>
    </alternativeName>
</protein>
<dbReference type="GO" id="GO:0005634">
    <property type="term" value="C:nucleus"/>
    <property type="evidence" value="ECO:0007669"/>
    <property type="project" value="UniProtKB-SubCell"/>
</dbReference>
<evidence type="ECO:0000313" key="8">
    <source>
        <dbReference type="EMBL" id="KAH7300979.1"/>
    </source>
</evidence>
<dbReference type="InterPro" id="IPR029063">
    <property type="entry name" value="SAM-dependent_MTases_sf"/>
</dbReference>
<evidence type="ECO:0000256" key="7">
    <source>
        <dbReference type="SAM" id="MobiDB-lite"/>
    </source>
</evidence>
<evidence type="ECO:0000256" key="4">
    <source>
        <dbReference type="ARBA" id="ARBA00022694"/>
    </source>
</evidence>
<dbReference type="OMA" id="TRCRPYQ"/>
<dbReference type="GO" id="GO:0030488">
    <property type="term" value="P:tRNA methylation"/>
    <property type="evidence" value="ECO:0007669"/>
    <property type="project" value="InterPro"/>
</dbReference>
<dbReference type="GO" id="GO:0031515">
    <property type="term" value="C:tRNA (m1A) methyltransferase complex"/>
    <property type="evidence" value="ECO:0007669"/>
    <property type="project" value="InterPro"/>
</dbReference>
<evidence type="ECO:0000256" key="6">
    <source>
        <dbReference type="ARBA" id="ARBA00032319"/>
    </source>
</evidence>
<evidence type="ECO:0000256" key="2">
    <source>
        <dbReference type="ARBA" id="ARBA00008320"/>
    </source>
</evidence>
<dbReference type="OrthoDB" id="10254665at2759"/>
<dbReference type="EMBL" id="CM035428">
    <property type="protein sequence ID" value="KAH7300979.1"/>
    <property type="molecule type" value="Genomic_DNA"/>
</dbReference>
<keyword evidence="4" id="KW-0819">tRNA processing</keyword>
<organism evidence="8 9">
    <name type="scientific">Ceratopteris richardii</name>
    <name type="common">Triangle waterfern</name>
    <dbReference type="NCBI Taxonomy" id="49495"/>
    <lineage>
        <taxon>Eukaryota</taxon>
        <taxon>Viridiplantae</taxon>
        <taxon>Streptophyta</taxon>
        <taxon>Embryophyta</taxon>
        <taxon>Tracheophyta</taxon>
        <taxon>Polypodiopsida</taxon>
        <taxon>Polypodiidae</taxon>
        <taxon>Polypodiales</taxon>
        <taxon>Pteridineae</taxon>
        <taxon>Pteridaceae</taxon>
        <taxon>Parkerioideae</taxon>
        <taxon>Ceratopteris</taxon>
    </lineage>
</organism>
<dbReference type="Proteomes" id="UP000825935">
    <property type="component" value="Chromosome 23"/>
</dbReference>
<keyword evidence="9" id="KW-1185">Reference proteome</keyword>
<accession>A0A8T2RWL9</accession>
<evidence type="ECO:0000313" key="9">
    <source>
        <dbReference type="Proteomes" id="UP000825935"/>
    </source>
</evidence>
<dbReference type="Gene3D" id="3.40.50.150">
    <property type="entry name" value="Vaccinia Virus protein VP39"/>
    <property type="match status" value="1"/>
</dbReference>
<comment type="subcellular location">
    <subcellularLocation>
        <location evidence="1">Nucleus</location>
    </subcellularLocation>
</comment>
<keyword evidence="5" id="KW-0539">Nucleus</keyword>
<comment type="caution">
    <text evidence="8">The sequence shown here is derived from an EMBL/GenBank/DDBJ whole genome shotgun (WGS) entry which is preliminary data.</text>
</comment>
<dbReference type="InterPro" id="IPR017423">
    <property type="entry name" value="TRM6"/>
</dbReference>